<keyword evidence="2 5" id="KW-0812">Transmembrane</keyword>
<comment type="caution">
    <text evidence="6">The sequence shown here is derived from an EMBL/GenBank/DDBJ whole genome shotgun (WGS) entry which is preliminary data.</text>
</comment>
<keyword evidence="3 5" id="KW-1133">Transmembrane helix</keyword>
<evidence type="ECO:0000256" key="2">
    <source>
        <dbReference type="ARBA" id="ARBA00022692"/>
    </source>
</evidence>
<dbReference type="GO" id="GO:0016020">
    <property type="term" value="C:membrane"/>
    <property type="evidence" value="ECO:0007669"/>
    <property type="project" value="UniProtKB-SubCell"/>
</dbReference>
<sequence length="71" mass="7895">MGWAVMFFVNQAVFVLSPGGFWLLLAGGLSYTIGAILYGIGSKRRYFHAMFHVFVLAGSVLQFLSIFLFVL</sequence>
<dbReference type="EMBL" id="VSSQ01031290">
    <property type="protein sequence ID" value="MPM82117.1"/>
    <property type="molecule type" value="Genomic_DNA"/>
</dbReference>
<dbReference type="Pfam" id="PF03006">
    <property type="entry name" value="HlyIII"/>
    <property type="match status" value="1"/>
</dbReference>
<evidence type="ECO:0000256" key="1">
    <source>
        <dbReference type="ARBA" id="ARBA00004141"/>
    </source>
</evidence>
<comment type="subcellular location">
    <subcellularLocation>
        <location evidence="1">Membrane</location>
        <topology evidence="1">Multi-pass membrane protein</topology>
    </subcellularLocation>
</comment>
<evidence type="ECO:0000256" key="5">
    <source>
        <dbReference type="SAM" id="Phobius"/>
    </source>
</evidence>
<evidence type="ECO:0000256" key="3">
    <source>
        <dbReference type="ARBA" id="ARBA00022989"/>
    </source>
</evidence>
<evidence type="ECO:0000313" key="6">
    <source>
        <dbReference type="EMBL" id="MPM82117.1"/>
    </source>
</evidence>
<protein>
    <recommendedName>
        <fullName evidence="7">Hemolysin III</fullName>
    </recommendedName>
</protein>
<evidence type="ECO:0000256" key="4">
    <source>
        <dbReference type="ARBA" id="ARBA00023136"/>
    </source>
</evidence>
<reference evidence="6" key="1">
    <citation type="submission" date="2019-08" db="EMBL/GenBank/DDBJ databases">
        <authorList>
            <person name="Kucharzyk K."/>
            <person name="Murdoch R.W."/>
            <person name="Higgins S."/>
            <person name="Loffler F."/>
        </authorList>
    </citation>
    <scope>NUCLEOTIDE SEQUENCE</scope>
</reference>
<keyword evidence="4 5" id="KW-0472">Membrane</keyword>
<organism evidence="6">
    <name type="scientific">bioreactor metagenome</name>
    <dbReference type="NCBI Taxonomy" id="1076179"/>
    <lineage>
        <taxon>unclassified sequences</taxon>
        <taxon>metagenomes</taxon>
        <taxon>ecological metagenomes</taxon>
    </lineage>
</organism>
<accession>A0A645CYX0</accession>
<feature type="transmembrane region" description="Helical" evidence="5">
    <location>
        <begin position="20"/>
        <end position="40"/>
    </location>
</feature>
<dbReference type="InterPro" id="IPR004254">
    <property type="entry name" value="AdipoR/HlyIII-related"/>
</dbReference>
<proteinExistence type="predicted"/>
<evidence type="ECO:0008006" key="7">
    <source>
        <dbReference type="Google" id="ProtNLM"/>
    </source>
</evidence>
<feature type="transmembrane region" description="Helical" evidence="5">
    <location>
        <begin position="47"/>
        <end position="70"/>
    </location>
</feature>
<gene>
    <name evidence="6" type="ORF">SDC9_129175</name>
</gene>
<dbReference type="AlphaFoldDB" id="A0A645CYX0"/>
<name>A0A645CYX0_9ZZZZ</name>